<dbReference type="Proteomes" id="UP000014978">
    <property type="component" value="Unassembled WGS sequence"/>
</dbReference>
<dbReference type="Pfam" id="PF02878">
    <property type="entry name" value="PGM_PMM_I"/>
    <property type="match status" value="2"/>
</dbReference>
<dbReference type="EMBL" id="ATCN01000099">
    <property type="protein sequence ID" value="EPR79811.1"/>
    <property type="molecule type" value="Genomic_DNA"/>
</dbReference>
<dbReference type="InterPro" id="IPR016055">
    <property type="entry name" value="A-D-PHexomutase_a/b/a-I/II/III"/>
</dbReference>
<evidence type="ECO:0000313" key="14">
    <source>
        <dbReference type="Proteomes" id="UP000014978"/>
    </source>
</evidence>
<comment type="pathway">
    <text evidence="3">Nucleotide-sugar biosynthesis; UDP-N-acetyl-alpha-D-glucosamine biosynthesis; N-acetyl-alpha-D-glucosamine 1-phosphate from alpha-D-glucosamine 6-phosphate (route I): step 2/2.</text>
</comment>
<keyword evidence="6" id="KW-0479">Metal-binding</keyword>
<dbReference type="STRING" id="1358809.S7WAB1"/>
<dbReference type="AlphaFoldDB" id="S7WAB1"/>
<evidence type="ECO:0000256" key="7">
    <source>
        <dbReference type="ARBA" id="ARBA00022842"/>
    </source>
</evidence>
<dbReference type="GO" id="GO:0006048">
    <property type="term" value="P:UDP-N-acetylglucosamine biosynthetic process"/>
    <property type="evidence" value="ECO:0007669"/>
    <property type="project" value="TreeGrafter"/>
</dbReference>
<protein>
    <recommendedName>
        <fullName evidence="5">phosphoacetylglucosamine mutase</fullName>
        <ecNumber evidence="5">5.4.2.3</ecNumber>
    </recommendedName>
    <alternativeName>
        <fullName evidence="10">Acetylglucosamine phosphomutase</fullName>
    </alternativeName>
    <alternativeName>
        <fullName evidence="9">N-acetylglucosamine-phosphate mutase</fullName>
    </alternativeName>
</protein>
<feature type="domain" description="Phosphoacetylglucosamine mutase AMG1" evidence="12">
    <location>
        <begin position="296"/>
        <end position="423"/>
    </location>
</feature>
<name>S7WAB1_SPRLO</name>
<dbReference type="OMA" id="WEAYATK"/>
<dbReference type="Gene3D" id="3.40.120.10">
    <property type="entry name" value="Alpha-D-Glucose-1,6-Bisphosphate, subunit A, domain 3"/>
    <property type="match status" value="3"/>
</dbReference>
<comment type="catalytic activity">
    <reaction evidence="1">
        <text>N-acetyl-alpha-D-glucosamine 1-phosphate = N-acetyl-D-glucosamine 6-phosphate</text>
        <dbReference type="Rhea" id="RHEA:23804"/>
        <dbReference type="ChEBI" id="CHEBI:57513"/>
        <dbReference type="ChEBI" id="CHEBI:57776"/>
        <dbReference type="EC" id="5.4.2.3"/>
    </reaction>
</comment>
<dbReference type="GO" id="GO:0000287">
    <property type="term" value="F:magnesium ion binding"/>
    <property type="evidence" value="ECO:0007669"/>
    <property type="project" value="InterPro"/>
</dbReference>
<comment type="caution">
    <text evidence="13">The sequence shown here is derived from an EMBL/GenBank/DDBJ whole genome shotgun (WGS) entry which is preliminary data.</text>
</comment>
<evidence type="ECO:0000256" key="3">
    <source>
        <dbReference type="ARBA" id="ARBA00004865"/>
    </source>
</evidence>
<dbReference type="InterPro" id="IPR036900">
    <property type="entry name" value="A-D-PHexomutase_C_sf"/>
</dbReference>
<evidence type="ECO:0000256" key="6">
    <source>
        <dbReference type="ARBA" id="ARBA00022723"/>
    </source>
</evidence>
<comment type="similarity">
    <text evidence="4">Belongs to the phosphohexose mutase family.</text>
</comment>
<evidence type="ECO:0000256" key="9">
    <source>
        <dbReference type="ARBA" id="ARBA00031926"/>
    </source>
</evidence>
<dbReference type="FunCoup" id="S7WAB1">
    <property type="interactions" value="46"/>
</dbReference>
<dbReference type="Gene3D" id="3.30.310.50">
    <property type="entry name" value="Alpha-D-phosphohexomutase, C-terminal domain"/>
    <property type="match status" value="1"/>
</dbReference>
<proteinExistence type="inferred from homology"/>
<evidence type="ECO:0000259" key="11">
    <source>
        <dbReference type="Pfam" id="PF02878"/>
    </source>
</evidence>
<dbReference type="PANTHER" id="PTHR45955">
    <property type="entry name" value="PHOSPHOACETYLGLUCOSAMINE MUTASE"/>
    <property type="match status" value="1"/>
</dbReference>
<dbReference type="EC" id="5.4.2.3" evidence="5"/>
<dbReference type="OrthoDB" id="1928at2759"/>
<dbReference type="FunFam" id="3.40.120.10:FF:000013">
    <property type="entry name" value="Phosphoacetylglucosamine mutase"/>
    <property type="match status" value="1"/>
</dbReference>
<sequence length="531" mass="60363">MRISKDKSKIFKKAPKSLKQPNMVCRYAASGFRGKSIEISTALCRASLIGYIRSSTLGGKVIGIMITASHNPVTDNGIKLIDFNGEMFDTQWESMCNEVMNVKDEELQRLLNKCYRRHGKMGDLGSGARAKIIIGRDNREGGDNLVEEIKNVLMMLDTDIIDYGVVSTPQLHYLTRVSNKERRKVPREEYINYLTGKFFEFRDLLGVKQSEIYVDTANGVSKYILDEFVKLSKQNLIFINGDGTINENCGAAYVKDKHKEPEGYNVENKNIRCVCFDGDMDRLIYFYTTDKFHLIDGDRITVLFANFIQDLLEKAQIDLKIGCVLSFYSNSASINILEQNFKVITAHTGIKNFVKQSRKFDIGIYFEPNGHGGVSFSATAIDIIKSNTSKEAQILLLLTEMFDPSIGDAFANFLIIECILQKLDLEEFIKKYTEYPTRLINVYAEEKLEINENNIVIFPKDVSQKISDLLESKKGRLFIRQSDTEPLIRIFGEARTVEECDLLCLMAAQAVYDGCKGIGRYPEISFCEEYK</sequence>
<feature type="domain" description="Alpha-D-phosphohexomutase alpha/beta/alpha" evidence="11">
    <location>
        <begin position="62"/>
        <end position="94"/>
    </location>
</feature>
<dbReference type="PROSITE" id="PS00710">
    <property type="entry name" value="PGM_PMM"/>
    <property type="match status" value="1"/>
</dbReference>
<evidence type="ECO:0000259" key="12">
    <source>
        <dbReference type="Pfam" id="PF21404"/>
    </source>
</evidence>
<evidence type="ECO:0000256" key="2">
    <source>
        <dbReference type="ARBA" id="ARBA00001946"/>
    </source>
</evidence>
<dbReference type="GO" id="GO:0005975">
    <property type="term" value="P:carbohydrate metabolic process"/>
    <property type="evidence" value="ECO:0007669"/>
    <property type="project" value="InterPro"/>
</dbReference>
<dbReference type="GO" id="GO:0004610">
    <property type="term" value="F:phosphoacetylglucosamine mutase activity"/>
    <property type="evidence" value="ECO:0007669"/>
    <property type="project" value="UniProtKB-EC"/>
</dbReference>
<evidence type="ECO:0000313" key="13">
    <source>
        <dbReference type="EMBL" id="EPR79811.1"/>
    </source>
</evidence>
<feature type="domain" description="Alpha-D-phosphohexomutase alpha/beta/alpha" evidence="11">
    <location>
        <begin position="128"/>
        <end position="177"/>
    </location>
</feature>
<organism evidence="13 14">
    <name type="scientific">Spraguea lophii (strain 42_110)</name>
    <name type="common">Microsporidian parasite</name>
    <dbReference type="NCBI Taxonomy" id="1358809"/>
    <lineage>
        <taxon>Eukaryota</taxon>
        <taxon>Fungi</taxon>
        <taxon>Fungi incertae sedis</taxon>
        <taxon>Microsporidia</taxon>
        <taxon>Spragueidae</taxon>
        <taxon>Spraguea</taxon>
    </lineage>
</organism>
<evidence type="ECO:0000256" key="10">
    <source>
        <dbReference type="ARBA" id="ARBA00032065"/>
    </source>
</evidence>
<keyword evidence="14" id="KW-1185">Reference proteome</keyword>
<dbReference type="InterPro" id="IPR049022">
    <property type="entry name" value="AMG1_III"/>
</dbReference>
<dbReference type="Pfam" id="PF21404">
    <property type="entry name" value="AMG1_III"/>
    <property type="match status" value="1"/>
</dbReference>
<gene>
    <name evidence="13" type="ORF">SLOPH_2332</name>
</gene>
<evidence type="ECO:0000256" key="8">
    <source>
        <dbReference type="ARBA" id="ARBA00023235"/>
    </source>
</evidence>
<dbReference type="InterPro" id="IPR005844">
    <property type="entry name" value="A-D-PHexomutase_a/b/a-I"/>
</dbReference>
<accession>S7WAB1</accession>
<dbReference type="PANTHER" id="PTHR45955:SF1">
    <property type="entry name" value="PHOSPHOACETYLGLUCOSAMINE MUTASE"/>
    <property type="match status" value="1"/>
</dbReference>
<comment type="cofactor">
    <cofactor evidence="2">
        <name>Mg(2+)</name>
        <dbReference type="ChEBI" id="CHEBI:18420"/>
    </cofactor>
</comment>
<reference evidence="14" key="1">
    <citation type="journal article" date="2013" name="PLoS Genet.">
        <title>The genome of Spraguea lophii and the basis of host-microsporidian interactions.</title>
        <authorList>
            <person name="Campbell S.E."/>
            <person name="Williams T.A."/>
            <person name="Yousuf A."/>
            <person name="Soanes D.M."/>
            <person name="Paszkiewicz K.H."/>
            <person name="Williams B.A.P."/>
        </authorList>
    </citation>
    <scope>NUCLEOTIDE SEQUENCE [LARGE SCALE GENOMIC DNA]</scope>
    <source>
        <strain evidence="14">42_110</strain>
    </source>
</reference>
<dbReference type="InParanoid" id="S7WAB1"/>
<keyword evidence="7" id="KW-0460">Magnesium</keyword>
<dbReference type="VEuPathDB" id="MicrosporidiaDB:SLOPH_2332"/>
<dbReference type="InterPro" id="IPR016066">
    <property type="entry name" value="A-D-PHexomutase_CS"/>
</dbReference>
<dbReference type="SUPFAM" id="SSF53738">
    <property type="entry name" value="Phosphoglucomutase, first 3 domains"/>
    <property type="match status" value="3"/>
</dbReference>
<evidence type="ECO:0000256" key="1">
    <source>
        <dbReference type="ARBA" id="ARBA00000558"/>
    </source>
</evidence>
<evidence type="ECO:0000256" key="4">
    <source>
        <dbReference type="ARBA" id="ARBA00010231"/>
    </source>
</evidence>
<evidence type="ECO:0000256" key="5">
    <source>
        <dbReference type="ARBA" id="ARBA00012731"/>
    </source>
</evidence>
<keyword evidence="8" id="KW-0413">Isomerase</keyword>
<dbReference type="SUPFAM" id="SSF55957">
    <property type="entry name" value="Phosphoglucomutase, C-terminal domain"/>
    <property type="match status" value="1"/>
</dbReference>
<dbReference type="HOGENOM" id="CLU_022890_1_0_1"/>